<proteinExistence type="predicted"/>
<organism evidence="1 2">
    <name type="scientific">Arabidopsis arenosa</name>
    <name type="common">Sand rock-cress</name>
    <name type="synonym">Cardaminopsis arenosa</name>
    <dbReference type="NCBI Taxonomy" id="38785"/>
    <lineage>
        <taxon>Eukaryota</taxon>
        <taxon>Viridiplantae</taxon>
        <taxon>Streptophyta</taxon>
        <taxon>Embryophyta</taxon>
        <taxon>Tracheophyta</taxon>
        <taxon>Spermatophyta</taxon>
        <taxon>Magnoliopsida</taxon>
        <taxon>eudicotyledons</taxon>
        <taxon>Gunneridae</taxon>
        <taxon>Pentapetalae</taxon>
        <taxon>rosids</taxon>
        <taxon>malvids</taxon>
        <taxon>Brassicales</taxon>
        <taxon>Brassicaceae</taxon>
        <taxon>Camelineae</taxon>
        <taxon>Arabidopsis</taxon>
    </lineage>
</organism>
<accession>A0A8S2B649</accession>
<protein>
    <submittedName>
        <fullName evidence="1">Uncharacterized protein</fullName>
    </submittedName>
</protein>
<gene>
    <name evidence="1" type="ORF">AARE701A_LOCUS20747</name>
</gene>
<dbReference type="EMBL" id="LR999458">
    <property type="protein sequence ID" value="CAE6224241.1"/>
    <property type="molecule type" value="Genomic_DNA"/>
</dbReference>
<evidence type="ECO:0000313" key="2">
    <source>
        <dbReference type="Proteomes" id="UP000682877"/>
    </source>
</evidence>
<dbReference type="AlphaFoldDB" id="A0A8S2B649"/>
<sequence length="205" mass="22760">MENLDINVAIDIAMRVGADSFINLGGMLGTSKFYNTLASDPAVLRTISLQYLFNNPHLITNESPFHPFFSRCVQAGNPTACYLESLKLATREGRAEYALQMLLSQPDPLPHANFTIALLQVCLGFYDDALRSCSTFLCSAGSFEAADSIGSTVFSQIMQIGPLKIRSHSNTWKWVDIPLCLGCNLSNRCSNCFLYWFSVMYLLLC</sequence>
<dbReference type="Proteomes" id="UP000682877">
    <property type="component" value="Chromosome 8"/>
</dbReference>
<keyword evidence="2" id="KW-1185">Reference proteome</keyword>
<reference evidence="1" key="1">
    <citation type="submission" date="2021-01" db="EMBL/GenBank/DDBJ databases">
        <authorList>
            <person name="Bezrukov I."/>
        </authorList>
    </citation>
    <scope>NUCLEOTIDE SEQUENCE</scope>
</reference>
<name>A0A8S2B649_ARAAE</name>
<evidence type="ECO:0000313" key="1">
    <source>
        <dbReference type="EMBL" id="CAE6224241.1"/>
    </source>
</evidence>